<sequence length="63" mass="6636">MATENLGARGEPVHQTLTPQAALSLLVTHVLEMESASIERIAIGIAGGREAANPPWPVSWSVC</sequence>
<name>A0ABY7YMU0_9HYPH</name>
<organism evidence="1 2">
    <name type="scientific">Devosia algicola</name>
    <dbReference type="NCBI Taxonomy" id="3026418"/>
    <lineage>
        <taxon>Bacteria</taxon>
        <taxon>Pseudomonadati</taxon>
        <taxon>Pseudomonadota</taxon>
        <taxon>Alphaproteobacteria</taxon>
        <taxon>Hyphomicrobiales</taxon>
        <taxon>Devosiaceae</taxon>
        <taxon>Devosia</taxon>
    </lineage>
</organism>
<evidence type="ECO:0000313" key="1">
    <source>
        <dbReference type="EMBL" id="WDR02618.1"/>
    </source>
</evidence>
<keyword evidence="2" id="KW-1185">Reference proteome</keyword>
<dbReference type="EMBL" id="CP118246">
    <property type="protein sequence ID" value="WDR02618.1"/>
    <property type="molecule type" value="Genomic_DNA"/>
</dbReference>
<proteinExistence type="predicted"/>
<gene>
    <name evidence="1" type="ORF">PSQ19_18900</name>
</gene>
<protein>
    <submittedName>
        <fullName evidence="1">Uncharacterized protein</fullName>
    </submittedName>
</protein>
<dbReference type="RefSeq" id="WP_282219020.1">
    <property type="nucleotide sequence ID" value="NZ_CP118246.1"/>
</dbReference>
<reference evidence="1 2" key="1">
    <citation type="submission" date="2023-02" db="EMBL/GenBank/DDBJ databases">
        <title>Devosia algicola sp. nov., isolated from the phycosphere of marine algae.</title>
        <authorList>
            <person name="Kim J.M."/>
            <person name="Lee J.K."/>
            <person name="Choi B.J."/>
            <person name="Bayburt H."/>
            <person name="Jeon C.O."/>
        </authorList>
    </citation>
    <scope>NUCLEOTIDE SEQUENCE [LARGE SCALE GENOMIC DNA]</scope>
    <source>
        <strain evidence="1 2">G20-9</strain>
    </source>
</reference>
<dbReference type="Proteomes" id="UP001220530">
    <property type="component" value="Chromosome"/>
</dbReference>
<accession>A0ABY7YMU0</accession>
<evidence type="ECO:0000313" key="2">
    <source>
        <dbReference type="Proteomes" id="UP001220530"/>
    </source>
</evidence>